<dbReference type="EMBL" id="CADCVS010000037">
    <property type="protein sequence ID" value="CAA9472371.1"/>
    <property type="molecule type" value="Genomic_DNA"/>
</dbReference>
<evidence type="ECO:0000313" key="2">
    <source>
        <dbReference type="EMBL" id="CAA9472371.1"/>
    </source>
</evidence>
<dbReference type="AlphaFoldDB" id="A0A6J4RF85"/>
<feature type="compositionally biased region" description="Basic residues" evidence="1">
    <location>
        <begin position="1"/>
        <end position="22"/>
    </location>
</feature>
<protein>
    <submittedName>
        <fullName evidence="2">Uncharacterized protein</fullName>
    </submittedName>
</protein>
<sequence>RCGGRRRRRAGLRRTADHRRGRPVPVAPGVEDAARRHARGLARRERPRGPPAIAIAARGDDLLRAVGAAHRHGDRVRVAHVDPRPEGALEAEPLDAVGVRGRVRVAV</sequence>
<evidence type="ECO:0000256" key="1">
    <source>
        <dbReference type="SAM" id="MobiDB-lite"/>
    </source>
</evidence>
<proteinExistence type="predicted"/>
<feature type="non-terminal residue" evidence="2">
    <location>
        <position position="107"/>
    </location>
</feature>
<gene>
    <name evidence="2" type="ORF">AVDCRST_MAG30-202</name>
</gene>
<feature type="non-terminal residue" evidence="2">
    <location>
        <position position="1"/>
    </location>
</feature>
<feature type="region of interest" description="Disordered" evidence="1">
    <location>
        <begin position="1"/>
        <end position="50"/>
    </location>
</feature>
<name>A0A6J4RF85_9ACTN</name>
<organism evidence="2">
    <name type="scientific">uncultured Solirubrobacteraceae bacterium</name>
    <dbReference type="NCBI Taxonomy" id="1162706"/>
    <lineage>
        <taxon>Bacteria</taxon>
        <taxon>Bacillati</taxon>
        <taxon>Actinomycetota</taxon>
        <taxon>Thermoleophilia</taxon>
        <taxon>Solirubrobacterales</taxon>
        <taxon>Solirubrobacteraceae</taxon>
        <taxon>environmental samples</taxon>
    </lineage>
</organism>
<accession>A0A6J4RF85</accession>
<reference evidence="2" key="1">
    <citation type="submission" date="2020-02" db="EMBL/GenBank/DDBJ databases">
        <authorList>
            <person name="Meier V. D."/>
        </authorList>
    </citation>
    <scope>NUCLEOTIDE SEQUENCE</scope>
    <source>
        <strain evidence="2">AVDCRST_MAG30</strain>
    </source>
</reference>